<dbReference type="Gene3D" id="2.60.120.430">
    <property type="entry name" value="Galactose-binding lectin"/>
    <property type="match status" value="1"/>
</dbReference>
<accession>A0A1M7YFY1</accession>
<dbReference type="EMBL" id="FRFE01000025">
    <property type="protein sequence ID" value="SHO51491.1"/>
    <property type="molecule type" value="Genomic_DNA"/>
</dbReference>
<feature type="non-terminal residue" evidence="1">
    <location>
        <position position="1"/>
    </location>
</feature>
<protein>
    <submittedName>
        <fullName evidence="1">Uncharacterized protein</fullName>
    </submittedName>
</protein>
<dbReference type="Proteomes" id="UP000184603">
    <property type="component" value="Unassembled WGS sequence"/>
</dbReference>
<dbReference type="AlphaFoldDB" id="A0A1M7YFY1"/>
<organism evidence="1 2">
    <name type="scientific">Desulfopila aestuarii DSM 18488</name>
    <dbReference type="NCBI Taxonomy" id="1121416"/>
    <lineage>
        <taxon>Bacteria</taxon>
        <taxon>Pseudomonadati</taxon>
        <taxon>Thermodesulfobacteriota</taxon>
        <taxon>Desulfobulbia</taxon>
        <taxon>Desulfobulbales</taxon>
        <taxon>Desulfocapsaceae</taxon>
        <taxon>Desulfopila</taxon>
    </lineage>
</organism>
<name>A0A1M7YFY1_9BACT</name>
<evidence type="ECO:0000313" key="2">
    <source>
        <dbReference type="Proteomes" id="UP000184603"/>
    </source>
</evidence>
<dbReference type="RefSeq" id="WP_234981229.1">
    <property type="nucleotide sequence ID" value="NZ_FRFE01000025.1"/>
</dbReference>
<gene>
    <name evidence="1" type="ORF">SAMN02745220_04040</name>
</gene>
<evidence type="ECO:0000313" key="1">
    <source>
        <dbReference type="EMBL" id="SHO51491.1"/>
    </source>
</evidence>
<dbReference type="SUPFAM" id="SSF49785">
    <property type="entry name" value="Galactose-binding domain-like"/>
    <property type="match status" value="1"/>
</dbReference>
<keyword evidence="2" id="KW-1185">Reference proteome</keyword>
<dbReference type="InterPro" id="IPR008979">
    <property type="entry name" value="Galactose-bd-like_sf"/>
</dbReference>
<sequence>ALFSLCPPVVWFATMKQIVNDMKRWRLLSAYFYPGPWSGVRLEYFPKDWRGYKYLKFYLFNPGNKTISIEILIQDALNGQKGDKRFNDLCAWNVSVYPGSWTAVQVPLEEIHNIANSRGVDLARMTGIGFYVDNITELRSLYLDTVSLEKADMQIR</sequence>
<reference evidence="1 2" key="1">
    <citation type="submission" date="2016-12" db="EMBL/GenBank/DDBJ databases">
        <authorList>
            <person name="Song W.-J."/>
            <person name="Kurnit D.M."/>
        </authorList>
    </citation>
    <scope>NUCLEOTIDE SEQUENCE [LARGE SCALE GENOMIC DNA]</scope>
    <source>
        <strain evidence="1 2">DSM 18488</strain>
    </source>
</reference>
<proteinExistence type="predicted"/>